<gene>
    <name evidence="2" type="ORF">CGC43_06140</name>
</gene>
<evidence type="ECO:0000313" key="3">
    <source>
        <dbReference type="Proteomes" id="UP000253862"/>
    </source>
</evidence>
<dbReference type="EMBL" id="CP022375">
    <property type="protein sequence ID" value="AXH30189.1"/>
    <property type="molecule type" value="Genomic_DNA"/>
</dbReference>
<reference evidence="2 3" key="1">
    <citation type="submission" date="2017-07" db="EMBL/GenBank/DDBJ databases">
        <title>Complete genome sequences and comparative analysis of the novel pathogen Francisella opportunistica.</title>
        <authorList>
            <person name="Dietrich E.A."/>
            <person name="Kingry L.C."/>
            <person name="Petersen J.M."/>
        </authorList>
    </citation>
    <scope>NUCLEOTIDE SEQUENCE [LARGE SCALE GENOMIC DNA]</scope>
    <source>
        <strain evidence="2 3">14-2155</strain>
    </source>
</reference>
<feature type="domain" description="DUF2147" evidence="1">
    <location>
        <begin position="31"/>
        <end position="171"/>
    </location>
</feature>
<dbReference type="KEGG" id="foo:CGC45_06130"/>
<organism evidence="2 3">
    <name type="scientific">Francisella opportunistica</name>
    <dbReference type="NCBI Taxonomy" id="2016517"/>
    <lineage>
        <taxon>Bacteria</taxon>
        <taxon>Pseudomonadati</taxon>
        <taxon>Pseudomonadota</taxon>
        <taxon>Gammaproteobacteria</taxon>
        <taxon>Thiotrichales</taxon>
        <taxon>Francisellaceae</taxon>
        <taxon>Francisella</taxon>
    </lineage>
</organism>
<dbReference type="InterPro" id="IPR019223">
    <property type="entry name" value="DUF2147"/>
</dbReference>
<keyword evidence="3" id="KW-1185">Reference proteome</keyword>
<dbReference type="OrthoDB" id="9814399at2"/>
<accession>A0A345JS93</accession>
<dbReference type="Gene3D" id="2.40.128.520">
    <property type="match status" value="1"/>
</dbReference>
<protein>
    <submittedName>
        <fullName evidence="2">DUF2147 domain-containing protein</fullName>
    </submittedName>
</protein>
<dbReference type="RefSeq" id="WP_071629456.1">
    <property type="nucleotide sequence ID" value="NZ_CP022375.1"/>
</dbReference>
<dbReference type="AlphaFoldDB" id="A0A345JS93"/>
<dbReference type="Proteomes" id="UP000253862">
    <property type="component" value="Chromosome"/>
</dbReference>
<proteinExistence type="predicted"/>
<evidence type="ECO:0000259" key="1">
    <source>
        <dbReference type="Pfam" id="PF09917"/>
    </source>
</evidence>
<sequence>MLRKLIILIVAIFVVSFAYTQENWQSLYATGYWLQRDNVTKTNVAVIYAYDNQYGNLNAEIYVPLSNVDDGVIHEPIIYCKNCGKGDAYGNLYDYSSGKDKYQGLEFVWNAKKADSGDPAKGKGPLYTDGAVLNPHDGKYYHVKARTIENGKKIYVRAYWGFLGKSEQWQRISATQAEKIKKLCGLTAGNVYSYEDKNGKINNKKLFKECATRDFVKDPL</sequence>
<name>A0A345JS93_9GAMM</name>
<evidence type="ECO:0000313" key="2">
    <source>
        <dbReference type="EMBL" id="AXH30189.1"/>
    </source>
</evidence>
<dbReference type="Pfam" id="PF09917">
    <property type="entry name" value="DUF2147"/>
    <property type="match status" value="1"/>
</dbReference>